<evidence type="ECO:0000313" key="10">
    <source>
        <dbReference type="EMBL" id="EFA80409.1"/>
    </source>
</evidence>
<comment type="cofactor">
    <cofactor evidence="2">
        <name>FAD</name>
        <dbReference type="ChEBI" id="CHEBI:57692"/>
    </cofactor>
</comment>
<keyword evidence="6" id="KW-0521">NADP</keyword>
<dbReference type="InterPro" id="IPR017938">
    <property type="entry name" value="Riboflavin_synthase-like_b-brl"/>
</dbReference>
<evidence type="ECO:0000256" key="4">
    <source>
        <dbReference type="ARBA" id="ARBA00022643"/>
    </source>
</evidence>
<dbReference type="InterPro" id="IPR003097">
    <property type="entry name" value="CysJ-like_FAD-binding"/>
</dbReference>
<dbReference type="InterPro" id="IPR029039">
    <property type="entry name" value="Flavoprotein-like_sf"/>
</dbReference>
<feature type="domain" description="Flavodoxin-like" evidence="8">
    <location>
        <begin position="73"/>
        <end position="211"/>
    </location>
</feature>
<dbReference type="PANTHER" id="PTHR19384:SF128">
    <property type="entry name" value="NADPH OXIDOREDUCTASE A"/>
    <property type="match status" value="1"/>
</dbReference>
<organism evidence="10 11">
    <name type="scientific">Heterostelium pallidum (strain ATCC 26659 / Pp 5 / PN500)</name>
    <name type="common">Cellular slime mold</name>
    <name type="synonym">Polysphondylium pallidum</name>
    <dbReference type="NCBI Taxonomy" id="670386"/>
    <lineage>
        <taxon>Eukaryota</taxon>
        <taxon>Amoebozoa</taxon>
        <taxon>Evosea</taxon>
        <taxon>Eumycetozoa</taxon>
        <taxon>Dictyostelia</taxon>
        <taxon>Acytosteliales</taxon>
        <taxon>Acytosteliaceae</taxon>
        <taxon>Heterostelium</taxon>
    </lineage>
</organism>
<dbReference type="InterPro" id="IPR039261">
    <property type="entry name" value="FNR_nucleotide-bd"/>
</dbReference>
<dbReference type="OMA" id="ARPFFDY"/>
<dbReference type="RefSeq" id="XP_020432529.1">
    <property type="nucleotide sequence ID" value="XM_020578081.1"/>
</dbReference>
<comment type="cofactor">
    <cofactor evidence="1">
        <name>FMN</name>
        <dbReference type="ChEBI" id="CHEBI:58210"/>
    </cofactor>
</comment>
<dbReference type="FunCoup" id="D3BES8">
    <property type="interactions" value="12"/>
</dbReference>
<dbReference type="InterPro" id="IPR008254">
    <property type="entry name" value="Flavodoxin/NO_synth"/>
</dbReference>
<dbReference type="PRINTS" id="PR00369">
    <property type="entry name" value="FLAVODOXIN"/>
</dbReference>
<dbReference type="InterPro" id="IPR001709">
    <property type="entry name" value="Flavoprot_Pyr_Nucl_cyt_Rdtase"/>
</dbReference>
<evidence type="ECO:0000259" key="8">
    <source>
        <dbReference type="PROSITE" id="PS50902"/>
    </source>
</evidence>
<name>D3BES8_HETP5</name>
<dbReference type="InterPro" id="IPR001433">
    <property type="entry name" value="OxRdtase_FAD/NAD-bd"/>
</dbReference>
<dbReference type="SUPFAM" id="SSF63380">
    <property type="entry name" value="Riboflavin synthase domain-like"/>
    <property type="match status" value="1"/>
</dbReference>
<keyword evidence="11" id="KW-1185">Reference proteome</keyword>
<keyword evidence="5" id="KW-0274">FAD</keyword>
<dbReference type="GO" id="GO:0050660">
    <property type="term" value="F:flavin adenine dinucleotide binding"/>
    <property type="evidence" value="ECO:0007669"/>
    <property type="project" value="TreeGrafter"/>
</dbReference>
<dbReference type="PANTHER" id="PTHR19384">
    <property type="entry name" value="NITRIC OXIDE SYNTHASE-RELATED"/>
    <property type="match status" value="1"/>
</dbReference>
<dbReference type="Pfam" id="PF00175">
    <property type="entry name" value="NAD_binding_1"/>
    <property type="match status" value="1"/>
</dbReference>
<evidence type="ECO:0000256" key="5">
    <source>
        <dbReference type="ARBA" id="ARBA00022827"/>
    </source>
</evidence>
<dbReference type="STRING" id="670386.D3BES8"/>
<dbReference type="GO" id="GO:0016491">
    <property type="term" value="F:oxidoreductase activity"/>
    <property type="evidence" value="ECO:0007669"/>
    <property type="project" value="UniProtKB-KW"/>
</dbReference>
<dbReference type="Gene3D" id="3.40.50.360">
    <property type="match status" value="1"/>
</dbReference>
<evidence type="ECO:0000313" key="11">
    <source>
        <dbReference type="Proteomes" id="UP000001396"/>
    </source>
</evidence>
<dbReference type="Pfam" id="PF00667">
    <property type="entry name" value="FAD_binding_1"/>
    <property type="match status" value="1"/>
</dbReference>
<dbReference type="GO" id="GO:0010181">
    <property type="term" value="F:FMN binding"/>
    <property type="evidence" value="ECO:0007669"/>
    <property type="project" value="InterPro"/>
</dbReference>
<dbReference type="FunFam" id="3.40.50.80:FF:000001">
    <property type="entry name" value="NADPH--cytochrome P450 reductase 1"/>
    <property type="match status" value="1"/>
</dbReference>
<dbReference type="Gene3D" id="3.40.50.80">
    <property type="entry name" value="Nucleotide-binding domain of ferredoxin-NADP reductase (FNR) module"/>
    <property type="match status" value="1"/>
</dbReference>
<evidence type="ECO:0000256" key="3">
    <source>
        <dbReference type="ARBA" id="ARBA00022630"/>
    </source>
</evidence>
<dbReference type="SUPFAM" id="SSF52343">
    <property type="entry name" value="Ferredoxin reductase-like, C-terminal NADP-linked domain"/>
    <property type="match status" value="1"/>
</dbReference>
<evidence type="ECO:0000256" key="6">
    <source>
        <dbReference type="ARBA" id="ARBA00022857"/>
    </source>
</evidence>
<dbReference type="PROSITE" id="PS51384">
    <property type="entry name" value="FAD_FR"/>
    <property type="match status" value="1"/>
</dbReference>
<dbReference type="EMBL" id="ADBJ01000031">
    <property type="protein sequence ID" value="EFA80409.1"/>
    <property type="molecule type" value="Genomic_DNA"/>
</dbReference>
<proteinExistence type="predicted"/>
<dbReference type="Gene3D" id="2.40.30.10">
    <property type="entry name" value="Translation factors"/>
    <property type="match status" value="1"/>
</dbReference>
<comment type="caution">
    <text evidence="10">The sequence shown here is derived from an EMBL/GenBank/DDBJ whole genome shotgun (WGS) entry which is preliminary data.</text>
</comment>
<evidence type="ECO:0000256" key="1">
    <source>
        <dbReference type="ARBA" id="ARBA00001917"/>
    </source>
</evidence>
<dbReference type="InParanoid" id="D3BES8"/>
<dbReference type="Gene3D" id="1.20.990.10">
    <property type="entry name" value="NADPH-cytochrome p450 Reductase, Chain A, domain 3"/>
    <property type="match status" value="1"/>
</dbReference>
<dbReference type="PRINTS" id="PR00371">
    <property type="entry name" value="FPNCR"/>
</dbReference>
<accession>D3BES8</accession>
<feature type="domain" description="FAD-binding FR-type" evidence="9">
    <location>
        <begin position="244"/>
        <end position="480"/>
    </location>
</feature>
<gene>
    <name evidence="10" type="primary">redA</name>
    <name evidence="10" type="ORF">PPL_07243</name>
</gene>
<dbReference type="InterPro" id="IPR017927">
    <property type="entry name" value="FAD-bd_FR_type"/>
</dbReference>
<reference evidence="10 11" key="1">
    <citation type="journal article" date="2011" name="Genome Res.">
        <title>Phylogeny-wide analysis of social amoeba genomes highlights ancient origins for complex intercellular communication.</title>
        <authorList>
            <person name="Heidel A.J."/>
            <person name="Lawal H.M."/>
            <person name="Felder M."/>
            <person name="Schilde C."/>
            <person name="Helps N.R."/>
            <person name="Tunggal B."/>
            <person name="Rivero F."/>
            <person name="John U."/>
            <person name="Schleicher M."/>
            <person name="Eichinger L."/>
            <person name="Platzer M."/>
            <person name="Noegel A.A."/>
            <person name="Schaap P."/>
            <person name="Gloeckner G."/>
        </authorList>
    </citation>
    <scope>NUCLEOTIDE SEQUENCE [LARGE SCALE GENOMIC DNA]</scope>
    <source>
        <strain evidence="11">ATCC 26659 / Pp 5 / PN500</strain>
    </source>
</reference>
<dbReference type="GeneID" id="31362724"/>
<dbReference type="Proteomes" id="UP000001396">
    <property type="component" value="Unassembled WGS sequence"/>
</dbReference>
<keyword evidence="4" id="KW-0288">FMN</keyword>
<keyword evidence="7" id="KW-0560">Oxidoreductase</keyword>
<dbReference type="SUPFAM" id="SSF52218">
    <property type="entry name" value="Flavoproteins"/>
    <property type="match status" value="1"/>
</dbReference>
<dbReference type="InterPro" id="IPR023173">
    <property type="entry name" value="NADPH_Cyt_P450_Rdtase_alpha"/>
</dbReference>
<dbReference type="PROSITE" id="PS50902">
    <property type="entry name" value="FLAVODOXIN_LIKE"/>
    <property type="match status" value="1"/>
</dbReference>
<keyword evidence="3" id="KW-0285">Flavoprotein</keyword>
<dbReference type="GO" id="GO:0005829">
    <property type="term" value="C:cytosol"/>
    <property type="evidence" value="ECO:0007669"/>
    <property type="project" value="TreeGrafter"/>
</dbReference>
<dbReference type="AlphaFoldDB" id="D3BES8"/>
<dbReference type="InterPro" id="IPR001094">
    <property type="entry name" value="Flavdoxin-like"/>
</dbReference>
<evidence type="ECO:0000256" key="7">
    <source>
        <dbReference type="ARBA" id="ARBA00023002"/>
    </source>
</evidence>
<evidence type="ECO:0000259" key="9">
    <source>
        <dbReference type="PROSITE" id="PS51384"/>
    </source>
</evidence>
<evidence type="ECO:0000256" key="2">
    <source>
        <dbReference type="ARBA" id="ARBA00001974"/>
    </source>
</evidence>
<dbReference type="Pfam" id="PF00258">
    <property type="entry name" value="Flavodoxin_1"/>
    <property type="match status" value="1"/>
</dbReference>
<protein>
    <submittedName>
        <fullName evidence="10">NADPH-cytochrome-P450 oxidoreductase</fullName>
    </submittedName>
</protein>
<sequence length="631" mass="70590">MVIKNIVSTKTALALAIGGGASYFLYKFFSQENVSSEDGGAFSFVESDAPVGQVQEVGKKERYVRPNSASSPILVLVGTEYGLSHEVASKLEDELRVHANLFVRIVDMEEYEMLNFEKEQLVLIITSTYGDGVPPTTARPFFDYLEANKLDLSHIQFCVLALGDRSYPLYCAAGKLMDSLFEQCGAKRIQQRVEVDQEDWNVFDRWINSTVAMIPSLQLKESDDDYLYEVAKSFAAQAGKHNKKVPYSSKLLVKRLLTKLGGDKEAFHLEFELGDSELKWIPGDSLAILAHNKSDEVKAVIALLKLASSLKINTPSSHYQEKLGSTNPSQITLEHALTKCYDLHNLKPELLTLLKDHAKNQEEKNKLIELLKEGTSKTNETLHKFLEVNHLVDVLKMFSSARPPVNDILGALGKLLPRYYSIASSMAHNDKTVSLCVAIVRYQLYGTDRVGIASTHMSDRLAIGDQCSIYVNNNPDFRLPEDPSTPILMIGPGTGIAPFVAFIQERLKQNATGEMQLYFGSRSSSLDFLYGPELKQYEADGAIKLYTAFSRETSKKVYVQDRLLENAKEVAELIEKGGHIYVCGDAKSMAPDVHNTLKTILTQHLSIDAADAENYLHKLEKSKRYQKDTWF</sequence>